<dbReference type="AlphaFoldDB" id="A0A2R8APZ8"/>
<dbReference type="OrthoDB" id="9780084at2"/>
<dbReference type="InterPro" id="IPR002347">
    <property type="entry name" value="SDR_fam"/>
</dbReference>
<dbReference type="Gene3D" id="3.40.50.720">
    <property type="entry name" value="NAD(P)-binding Rossmann-like Domain"/>
    <property type="match status" value="1"/>
</dbReference>
<dbReference type="InterPro" id="IPR020904">
    <property type="entry name" value="Sc_DH/Rdtase_CS"/>
</dbReference>
<evidence type="ECO:0000256" key="2">
    <source>
        <dbReference type="SAM" id="SignalP"/>
    </source>
</evidence>
<dbReference type="EC" id="1.1.1.100" evidence="3"/>
<evidence type="ECO:0000313" key="4">
    <source>
        <dbReference type="Proteomes" id="UP000244904"/>
    </source>
</evidence>
<dbReference type="Pfam" id="PF13561">
    <property type="entry name" value="adh_short_C2"/>
    <property type="match status" value="1"/>
</dbReference>
<dbReference type="SUPFAM" id="SSF51735">
    <property type="entry name" value="NAD(P)-binding Rossmann-fold domains"/>
    <property type="match status" value="1"/>
</dbReference>
<protein>
    <submittedName>
        <fullName evidence="3">3-oxoacyl-[acyl-carrier-protein] reductase FabG</fullName>
        <ecNumber evidence="3">1.1.1.100</ecNumber>
    </submittedName>
</protein>
<gene>
    <name evidence="3" type="primary">fabG_1</name>
    <name evidence="3" type="ORF">PRI8871_00759</name>
</gene>
<dbReference type="FunFam" id="3.40.50.720:FF:000084">
    <property type="entry name" value="Short-chain dehydrogenase reductase"/>
    <property type="match status" value="1"/>
</dbReference>
<organism evidence="3 4">
    <name type="scientific">Pseudoprimorskyibacter insulae</name>
    <dbReference type="NCBI Taxonomy" id="1695997"/>
    <lineage>
        <taxon>Bacteria</taxon>
        <taxon>Pseudomonadati</taxon>
        <taxon>Pseudomonadota</taxon>
        <taxon>Alphaproteobacteria</taxon>
        <taxon>Rhodobacterales</taxon>
        <taxon>Paracoccaceae</taxon>
        <taxon>Pseudoprimorskyibacter</taxon>
    </lineage>
</organism>
<dbReference type="GO" id="GO:0032787">
    <property type="term" value="P:monocarboxylic acid metabolic process"/>
    <property type="evidence" value="ECO:0007669"/>
    <property type="project" value="UniProtKB-ARBA"/>
</dbReference>
<evidence type="ECO:0000313" key="3">
    <source>
        <dbReference type="EMBL" id="SPF78166.1"/>
    </source>
</evidence>
<keyword evidence="2" id="KW-0732">Signal</keyword>
<feature type="signal peptide" evidence="2">
    <location>
        <begin position="1"/>
        <end position="20"/>
    </location>
</feature>
<dbReference type="RefSeq" id="WP_108884835.1">
    <property type="nucleotide sequence ID" value="NZ_OMOJ01000001.1"/>
</dbReference>
<dbReference type="PROSITE" id="PS00061">
    <property type="entry name" value="ADH_SHORT"/>
    <property type="match status" value="1"/>
</dbReference>
<dbReference type="PANTHER" id="PTHR42879">
    <property type="entry name" value="3-OXOACYL-(ACYL-CARRIER-PROTEIN) REDUCTASE"/>
    <property type="match status" value="1"/>
</dbReference>
<dbReference type="Proteomes" id="UP000244904">
    <property type="component" value="Unassembled WGS sequence"/>
</dbReference>
<dbReference type="PRINTS" id="PR00081">
    <property type="entry name" value="GDHRDH"/>
</dbReference>
<evidence type="ECO:0000256" key="1">
    <source>
        <dbReference type="ARBA" id="ARBA00006484"/>
    </source>
</evidence>
<feature type="chain" id="PRO_5015325860" evidence="2">
    <location>
        <begin position="21"/>
        <end position="250"/>
    </location>
</feature>
<dbReference type="InterPro" id="IPR036291">
    <property type="entry name" value="NAD(P)-bd_dom_sf"/>
</dbReference>
<keyword evidence="4" id="KW-1185">Reference proteome</keyword>
<accession>A0A2R8APZ8</accession>
<reference evidence="4" key="1">
    <citation type="submission" date="2018-03" db="EMBL/GenBank/DDBJ databases">
        <authorList>
            <person name="Rodrigo-Torres L."/>
            <person name="Arahal R. D."/>
            <person name="Lucena T."/>
        </authorList>
    </citation>
    <scope>NUCLEOTIDE SEQUENCE [LARGE SCALE GENOMIC DNA]</scope>
    <source>
        <strain evidence="4">CECT 8871</strain>
    </source>
</reference>
<proteinExistence type="inferred from homology"/>
<comment type="similarity">
    <text evidence="1">Belongs to the short-chain dehydrogenases/reductases (SDR) family.</text>
</comment>
<dbReference type="InterPro" id="IPR050259">
    <property type="entry name" value="SDR"/>
</dbReference>
<sequence>MRFTGKTAIITAAASGICRAAALRAAAEGATVACVDVSPAVADVADEIIKSGGRATAWVVDVTDKAALVATLTDIEAAQGPTDILVNGVGRSSVVKGGGEFCDSNPEDWEEVLDISLMSAMRICRHIVPGMRDRGYGRVVNISSVAWLMPTPRFCDYAAAKAGVVGFTRVLAIETAPKGVTVNAVSPGPIETPATAKHPPETRARVEATIPLGHYGQPEDVAAAILFLASDDAKFITAQNIVVGGGRGIV</sequence>
<keyword evidence="3" id="KW-0560">Oxidoreductase</keyword>
<name>A0A2R8APZ8_9RHOB</name>
<dbReference type="PANTHER" id="PTHR42879:SF2">
    <property type="entry name" value="3-OXOACYL-[ACYL-CARRIER-PROTEIN] REDUCTASE FABG"/>
    <property type="match status" value="1"/>
</dbReference>
<dbReference type="GO" id="GO:0004316">
    <property type="term" value="F:3-oxoacyl-[acyl-carrier-protein] reductase (NADPH) activity"/>
    <property type="evidence" value="ECO:0007669"/>
    <property type="project" value="UniProtKB-EC"/>
</dbReference>
<dbReference type="EMBL" id="OMOJ01000001">
    <property type="protein sequence ID" value="SPF78166.1"/>
    <property type="molecule type" value="Genomic_DNA"/>
</dbReference>
<dbReference type="PRINTS" id="PR00080">
    <property type="entry name" value="SDRFAMILY"/>
</dbReference>